<comment type="caution">
    <text evidence="1">The sequence shown here is derived from an EMBL/GenBank/DDBJ whole genome shotgun (WGS) entry which is preliminary data.</text>
</comment>
<dbReference type="AlphaFoldDB" id="A0A3A8PQN6"/>
<keyword evidence="2" id="KW-1185">Reference proteome</keyword>
<name>A0A3A8PQN6_9BACT</name>
<gene>
    <name evidence="1" type="ORF">D7X96_36365</name>
</gene>
<dbReference type="Proteomes" id="UP000282656">
    <property type="component" value="Unassembled WGS sequence"/>
</dbReference>
<reference evidence="2" key="1">
    <citation type="submission" date="2018-09" db="EMBL/GenBank/DDBJ databases">
        <authorList>
            <person name="Livingstone P.G."/>
            <person name="Whitworth D.E."/>
        </authorList>
    </citation>
    <scope>NUCLEOTIDE SEQUENCE [LARGE SCALE GENOMIC DNA]</scope>
    <source>
        <strain evidence="2">AB047A</strain>
    </source>
</reference>
<organism evidence="1 2">
    <name type="scientific">Corallococcus interemptor</name>
    <dbReference type="NCBI Taxonomy" id="2316720"/>
    <lineage>
        <taxon>Bacteria</taxon>
        <taxon>Pseudomonadati</taxon>
        <taxon>Myxococcota</taxon>
        <taxon>Myxococcia</taxon>
        <taxon>Myxococcales</taxon>
        <taxon>Cystobacterineae</taxon>
        <taxon>Myxococcaceae</taxon>
        <taxon>Corallococcus</taxon>
    </lineage>
</organism>
<sequence>MSAQTSPQEITAQVRQRIVDLARQGGYFDAVLGAGPELDRLKHYLRMLGGQVPPPAARPDQSPTI</sequence>
<evidence type="ECO:0000313" key="1">
    <source>
        <dbReference type="EMBL" id="RKH58767.1"/>
    </source>
</evidence>
<feature type="non-terminal residue" evidence="1">
    <location>
        <position position="65"/>
    </location>
</feature>
<dbReference type="EMBL" id="RAWM01000183">
    <property type="protein sequence ID" value="RKH58767.1"/>
    <property type="molecule type" value="Genomic_DNA"/>
</dbReference>
<proteinExistence type="predicted"/>
<evidence type="ECO:0000313" key="2">
    <source>
        <dbReference type="Proteomes" id="UP000282656"/>
    </source>
</evidence>
<evidence type="ECO:0008006" key="3">
    <source>
        <dbReference type="Google" id="ProtNLM"/>
    </source>
</evidence>
<accession>A0A3A8PQN6</accession>
<protein>
    <recommendedName>
        <fullName evidence="3">Aspartyl/asparaginyl beta-hydroxylase domain-containing protein</fullName>
    </recommendedName>
</protein>